<evidence type="ECO:0000313" key="2">
    <source>
        <dbReference type="Proteomes" id="UP001240150"/>
    </source>
</evidence>
<proteinExistence type="predicted"/>
<dbReference type="EMBL" id="CP126980">
    <property type="protein sequence ID" value="WIM97408.1"/>
    <property type="molecule type" value="Genomic_DNA"/>
</dbReference>
<organism evidence="1 2">
    <name type="scientific">Actinoplanes oblitus</name>
    <dbReference type="NCBI Taxonomy" id="3040509"/>
    <lineage>
        <taxon>Bacteria</taxon>
        <taxon>Bacillati</taxon>
        <taxon>Actinomycetota</taxon>
        <taxon>Actinomycetes</taxon>
        <taxon>Micromonosporales</taxon>
        <taxon>Micromonosporaceae</taxon>
        <taxon>Actinoplanes</taxon>
    </lineage>
</organism>
<sequence length="54" mass="5901">MAVGETMRLVDNARPDQGKVMRAGESTRLSAAIDSGRRFTADFQMPDNGADDRD</sequence>
<evidence type="ECO:0000313" key="1">
    <source>
        <dbReference type="EMBL" id="WIM97408.1"/>
    </source>
</evidence>
<name>A0ABY8WLJ1_9ACTN</name>
<keyword evidence="2" id="KW-1185">Reference proteome</keyword>
<accession>A0ABY8WLJ1</accession>
<dbReference type="RefSeq" id="WP_284918807.1">
    <property type="nucleotide sequence ID" value="NZ_CP126980.1"/>
</dbReference>
<protein>
    <submittedName>
        <fullName evidence="1">Uncharacterized protein</fullName>
    </submittedName>
</protein>
<gene>
    <name evidence="1" type="ORF">ACTOB_000924</name>
</gene>
<reference evidence="1 2" key="1">
    <citation type="submission" date="2023-06" db="EMBL/GenBank/DDBJ databases">
        <authorList>
            <person name="Yushchuk O."/>
            <person name="Binda E."/>
            <person name="Ruckert-Reed C."/>
            <person name="Fedorenko V."/>
            <person name="Kalinowski J."/>
            <person name="Marinelli F."/>
        </authorList>
    </citation>
    <scope>NUCLEOTIDE SEQUENCE [LARGE SCALE GENOMIC DNA]</scope>
    <source>
        <strain evidence="1 2">NRRL 3884</strain>
    </source>
</reference>
<dbReference type="Proteomes" id="UP001240150">
    <property type="component" value="Chromosome"/>
</dbReference>